<evidence type="ECO:0000313" key="9">
    <source>
        <dbReference type="EMBL" id="TQV77208.1"/>
    </source>
</evidence>
<dbReference type="InterPro" id="IPR019533">
    <property type="entry name" value="Peptidase_S26"/>
</dbReference>
<feature type="active site" evidence="6">
    <location>
        <position position="200"/>
    </location>
</feature>
<dbReference type="Proteomes" id="UP000317839">
    <property type="component" value="Unassembled WGS sequence"/>
</dbReference>
<proteinExistence type="inferred from homology"/>
<dbReference type="EMBL" id="VIKR01000001">
    <property type="protein sequence ID" value="TQV77208.1"/>
    <property type="molecule type" value="Genomic_DNA"/>
</dbReference>
<keyword evidence="7" id="KW-0812">Transmembrane</keyword>
<dbReference type="EC" id="3.4.21.89" evidence="3 7"/>
<dbReference type="NCBIfam" id="TIGR02227">
    <property type="entry name" value="sigpep_I_bact"/>
    <property type="match status" value="1"/>
</dbReference>
<comment type="caution">
    <text evidence="9">The sequence shown here is derived from an EMBL/GenBank/DDBJ whole genome shotgun (WGS) entry which is preliminary data.</text>
</comment>
<evidence type="ECO:0000256" key="1">
    <source>
        <dbReference type="ARBA" id="ARBA00000677"/>
    </source>
</evidence>
<evidence type="ECO:0000256" key="2">
    <source>
        <dbReference type="ARBA" id="ARBA00009370"/>
    </source>
</evidence>
<gene>
    <name evidence="9" type="primary">lepB</name>
    <name evidence="9" type="ORF">FLL45_04475</name>
</gene>
<dbReference type="GO" id="GO:0004252">
    <property type="term" value="F:serine-type endopeptidase activity"/>
    <property type="evidence" value="ECO:0007669"/>
    <property type="project" value="InterPro"/>
</dbReference>
<feature type="active site" evidence="6">
    <location>
        <position position="140"/>
    </location>
</feature>
<organism evidence="9 10">
    <name type="scientific">Aliikangiella marina</name>
    <dbReference type="NCBI Taxonomy" id="1712262"/>
    <lineage>
        <taxon>Bacteria</taxon>
        <taxon>Pseudomonadati</taxon>
        <taxon>Pseudomonadota</taxon>
        <taxon>Gammaproteobacteria</taxon>
        <taxon>Oceanospirillales</taxon>
        <taxon>Pleioneaceae</taxon>
        <taxon>Aliikangiella</taxon>
    </lineage>
</organism>
<evidence type="ECO:0000313" key="10">
    <source>
        <dbReference type="Proteomes" id="UP000317839"/>
    </source>
</evidence>
<dbReference type="RefSeq" id="WP_142888568.1">
    <property type="nucleotide sequence ID" value="NZ_VIKR01000001.1"/>
</dbReference>
<accession>A0A545TJ22</accession>
<dbReference type="PANTHER" id="PTHR43390">
    <property type="entry name" value="SIGNAL PEPTIDASE I"/>
    <property type="match status" value="1"/>
</dbReference>
<dbReference type="PANTHER" id="PTHR43390:SF1">
    <property type="entry name" value="CHLOROPLAST PROCESSING PEPTIDASE"/>
    <property type="match status" value="1"/>
</dbReference>
<keyword evidence="10" id="KW-1185">Reference proteome</keyword>
<name>A0A545TJ22_9GAMM</name>
<evidence type="ECO:0000256" key="7">
    <source>
        <dbReference type="RuleBase" id="RU362042"/>
    </source>
</evidence>
<comment type="subcellular location">
    <subcellularLocation>
        <location evidence="7">Membrane</location>
        <topology evidence="7">Multi-pass membrane protein</topology>
    </subcellularLocation>
</comment>
<dbReference type="GO" id="GO:0016020">
    <property type="term" value="C:membrane"/>
    <property type="evidence" value="ECO:0007669"/>
    <property type="project" value="UniProtKB-SubCell"/>
</dbReference>
<dbReference type="InterPro" id="IPR000223">
    <property type="entry name" value="Pept_S26A_signal_pept_1"/>
</dbReference>
<dbReference type="InterPro" id="IPR019758">
    <property type="entry name" value="Pept_S26A_signal_pept_1_CS"/>
</dbReference>
<dbReference type="Gene3D" id="2.10.109.10">
    <property type="entry name" value="Umud Fragment, subunit A"/>
    <property type="match status" value="1"/>
</dbReference>
<keyword evidence="7" id="KW-1133">Transmembrane helix</keyword>
<feature type="transmembrane region" description="Helical" evidence="7">
    <location>
        <begin position="23"/>
        <end position="42"/>
    </location>
</feature>
<evidence type="ECO:0000256" key="4">
    <source>
        <dbReference type="ARBA" id="ARBA00019232"/>
    </source>
</evidence>
<keyword evidence="7" id="KW-0645">Protease</keyword>
<keyword evidence="7" id="KW-0472">Membrane</keyword>
<protein>
    <recommendedName>
        <fullName evidence="4 7">Signal peptidase I</fullName>
        <ecNumber evidence="3 7">3.4.21.89</ecNumber>
    </recommendedName>
</protein>
<comment type="catalytic activity">
    <reaction evidence="1 7">
        <text>Cleavage of hydrophobic, N-terminal signal or leader sequences from secreted and periplasmic proteins.</text>
        <dbReference type="EC" id="3.4.21.89"/>
    </reaction>
</comment>
<dbReference type="InterPro" id="IPR036286">
    <property type="entry name" value="LexA/Signal_pep-like_sf"/>
</dbReference>
<evidence type="ECO:0000256" key="5">
    <source>
        <dbReference type="ARBA" id="ARBA00022801"/>
    </source>
</evidence>
<reference evidence="9 10" key="1">
    <citation type="submission" date="2019-06" db="EMBL/GenBank/DDBJ databases">
        <title>Draft genome of Aliikangiella marina GYP-15.</title>
        <authorList>
            <person name="Wang G."/>
        </authorList>
    </citation>
    <scope>NUCLEOTIDE SEQUENCE [LARGE SCALE GENOMIC DNA]</scope>
    <source>
        <strain evidence="9 10">GYP-15</strain>
    </source>
</reference>
<dbReference type="PRINTS" id="PR00727">
    <property type="entry name" value="LEADERPTASE"/>
</dbReference>
<dbReference type="OrthoDB" id="9815782at2"/>
<evidence type="ECO:0000256" key="3">
    <source>
        <dbReference type="ARBA" id="ARBA00013208"/>
    </source>
</evidence>
<evidence type="ECO:0000259" key="8">
    <source>
        <dbReference type="Pfam" id="PF10502"/>
    </source>
</evidence>
<evidence type="ECO:0000256" key="6">
    <source>
        <dbReference type="PIRSR" id="PIRSR600223-1"/>
    </source>
</evidence>
<sequence length="326" mass="36896">MSEPIYQAPNKSALAQIAKPKSFVIFVLVTLLVGPFLGMLYFAKPVRAVFYLVVHIGVFYITYSGLGSTVHDFFADGLYLSLLAICVGDGWLVKKRMALAKPYPLYSRAYVLLPATFFGLLVLFSVRGLFIDFYHLPAASMMPNYMPGDYVIVDKTKSAQTTFAGQSLKVKPNRAMYEMVWRGNVIVFYREQAPDSPFIKRIIGIPNDVVTLKDRGYLIETCMEADCAPVAVNHREVKAYPIPSSEYNPVSRQYMQYKETLGESEFDVLYLHPTEARHPIQIEQNRFVVPEGYIFVMGDHRDNSFDSRYFGLVKIENIIGEVIGAN</sequence>
<dbReference type="PROSITE" id="PS00761">
    <property type="entry name" value="SPASE_I_3"/>
    <property type="match status" value="1"/>
</dbReference>
<dbReference type="AlphaFoldDB" id="A0A545TJ22"/>
<keyword evidence="5 7" id="KW-0378">Hydrolase</keyword>
<feature type="domain" description="Peptidase S26" evidence="8">
    <location>
        <begin position="114"/>
        <end position="322"/>
    </location>
</feature>
<feature type="transmembrane region" description="Helical" evidence="7">
    <location>
        <begin position="73"/>
        <end position="93"/>
    </location>
</feature>
<dbReference type="GO" id="GO:0009003">
    <property type="term" value="F:signal peptidase activity"/>
    <property type="evidence" value="ECO:0007669"/>
    <property type="project" value="UniProtKB-EC"/>
</dbReference>
<feature type="transmembrane region" description="Helical" evidence="7">
    <location>
        <begin position="105"/>
        <end position="126"/>
    </location>
</feature>
<dbReference type="SUPFAM" id="SSF51306">
    <property type="entry name" value="LexA/Signal peptidase"/>
    <property type="match status" value="1"/>
</dbReference>
<feature type="transmembrane region" description="Helical" evidence="7">
    <location>
        <begin position="49"/>
        <end position="67"/>
    </location>
</feature>
<dbReference type="CDD" id="cd06530">
    <property type="entry name" value="S26_SPase_I"/>
    <property type="match status" value="1"/>
</dbReference>
<dbReference type="GO" id="GO:0006465">
    <property type="term" value="P:signal peptide processing"/>
    <property type="evidence" value="ECO:0007669"/>
    <property type="project" value="InterPro"/>
</dbReference>
<dbReference type="Pfam" id="PF10502">
    <property type="entry name" value="Peptidase_S26"/>
    <property type="match status" value="1"/>
</dbReference>
<comment type="similarity">
    <text evidence="2 7">Belongs to the peptidase S26 family.</text>
</comment>